<evidence type="ECO:0000256" key="1">
    <source>
        <dbReference type="ARBA" id="ARBA00022741"/>
    </source>
</evidence>
<dbReference type="OrthoDB" id="162894at2759"/>
<dbReference type="Gene3D" id="1.10.510.10">
    <property type="entry name" value="Transferase(Phosphotransferase) domain 1"/>
    <property type="match status" value="1"/>
</dbReference>
<proteinExistence type="predicted"/>
<keyword evidence="5" id="KW-0418">Kinase</keyword>
<keyword evidence="5" id="KW-0808">Transferase</keyword>
<dbReference type="Proteomes" id="UP000051530">
    <property type="component" value="Unassembled WGS sequence"/>
</dbReference>
<evidence type="ECO:0000256" key="2">
    <source>
        <dbReference type="ARBA" id="ARBA00022840"/>
    </source>
</evidence>
<dbReference type="EMBL" id="LGUB01000119">
    <property type="protein sequence ID" value="KRH94197.1"/>
    <property type="molecule type" value="Genomic_DNA"/>
</dbReference>
<dbReference type="Pfam" id="PF00069">
    <property type="entry name" value="Pkinase"/>
    <property type="match status" value="2"/>
</dbReference>
<dbReference type="InterPro" id="IPR008271">
    <property type="entry name" value="Ser/Thr_kinase_AS"/>
</dbReference>
<dbReference type="PANTHER" id="PTHR44167">
    <property type="entry name" value="OVARIAN-SPECIFIC SERINE/THREONINE-PROTEIN KINASE LOK-RELATED"/>
    <property type="match status" value="1"/>
</dbReference>
<keyword evidence="1 3" id="KW-0547">Nucleotide-binding</keyword>
<dbReference type="AlphaFoldDB" id="A0A0R0M240"/>
<dbReference type="GO" id="GO:0004674">
    <property type="term" value="F:protein serine/threonine kinase activity"/>
    <property type="evidence" value="ECO:0007669"/>
    <property type="project" value="UniProtKB-KW"/>
</dbReference>
<dbReference type="VEuPathDB" id="MicrosporidiaDB:M153_3430007458"/>
<feature type="binding site" evidence="3">
    <location>
        <position position="37"/>
    </location>
    <ligand>
        <name>ATP</name>
        <dbReference type="ChEBI" id="CHEBI:30616"/>
    </ligand>
</feature>
<evidence type="ECO:0000313" key="6">
    <source>
        <dbReference type="Proteomes" id="UP000051530"/>
    </source>
</evidence>
<dbReference type="PROSITE" id="PS00107">
    <property type="entry name" value="PROTEIN_KINASE_ATP"/>
    <property type="match status" value="1"/>
</dbReference>
<dbReference type="InterPro" id="IPR000719">
    <property type="entry name" value="Prot_kinase_dom"/>
</dbReference>
<organism evidence="5 6">
    <name type="scientific">Pseudoloma neurophilia</name>
    <dbReference type="NCBI Taxonomy" id="146866"/>
    <lineage>
        <taxon>Eukaryota</taxon>
        <taxon>Fungi</taxon>
        <taxon>Fungi incertae sedis</taxon>
        <taxon>Microsporidia</taxon>
        <taxon>Pseudoloma</taxon>
    </lineage>
</organism>
<dbReference type="SMART" id="SM00220">
    <property type="entry name" value="S_TKc"/>
    <property type="match status" value="1"/>
</dbReference>
<keyword evidence="2 3" id="KW-0067">ATP-binding</keyword>
<evidence type="ECO:0000313" key="5">
    <source>
        <dbReference type="EMBL" id="KRH94197.1"/>
    </source>
</evidence>
<feature type="domain" description="Protein kinase" evidence="4">
    <location>
        <begin position="8"/>
        <end position="303"/>
    </location>
</feature>
<keyword evidence="5" id="KW-0723">Serine/threonine-protein kinase</keyword>
<keyword evidence="6" id="KW-1185">Reference proteome</keyword>
<protein>
    <submittedName>
        <fullName evidence="5">Serine/threonine protein kinase</fullName>
    </submittedName>
</protein>
<dbReference type="InterPro" id="IPR011009">
    <property type="entry name" value="Kinase-like_dom_sf"/>
</dbReference>
<dbReference type="GO" id="GO:0044773">
    <property type="term" value="P:mitotic DNA damage checkpoint signaling"/>
    <property type="evidence" value="ECO:0007669"/>
    <property type="project" value="TreeGrafter"/>
</dbReference>
<dbReference type="GO" id="GO:0005634">
    <property type="term" value="C:nucleus"/>
    <property type="evidence" value="ECO:0007669"/>
    <property type="project" value="TreeGrafter"/>
</dbReference>
<dbReference type="PROSITE" id="PS00108">
    <property type="entry name" value="PROTEIN_KINASE_ST"/>
    <property type="match status" value="1"/>
</dbReference>
<accession>A0A0R0M240</accession>
<evidence type="ECO:0000256" key="3">
    <source>
        <dbReference type="PROSITE-ProRule" id="PRU10141"/>
    </source>
</evidence>
<comment type="caution">
    <text evidence="5">The sequence shown here is derived from an EMBL/GenBank/DDBJ whole genome shotgun (WGS) entry which is preliminary data.</text>
</comment>
<reference evidence="5 6" key="1">
    <citation type="submission" date="2015-07" db="EMBL/GenBank/DDBJ databases">
        <title>The genome of Pseudoloma neurophilia, a relevant intracellular parasite of the zebrafish.</title>
        <authorList>
            <person name="Ndikumana S."/>
            <person name="Pelin A."/>
            <person name="Sanders J."/>
            <person name="Corradi N."/>
        </authorList>
    </citation>
    <scope>NUCLEOTIDE SEQUENCE [LARGE SCALE GENOMIC DNA]</scope>
    <source>
        <strain evidence="5 6">MK1</strain>
    </source>
</reference>
<dbReference type="SUPFAM" id="SSF56112">
    <property type="entry name" value="Protein kinase-like (PK-like)"/>
    <property type="match status" value="1"/>
</dbReference>
<dbReference type="InterPro" id="IPR017441">
    <property type="entry name" value="Protein_kinase_ATP_BS"/>
</dbReference>
<gene>
    <name evidence="5" type="ORF">M153_3430007458</name>
</gene>
<dbReference type="PANTHER" id="PTHR44167:SF30">
    <property type="entry name" value="PHOSPHORYLASE KINASE"/>
    <property type="match status" value="1"/>
</dbReference>
<dbReference type="GO" id="GO:0005524">
    <property type="term" value="F:ATP binding"/>
    <property type="evidence" value="ECO:0007669"/>
    <property type="project" value="UniProtKB-UniRule"/>
</dbReference>
<dbReference type="PROSITE" id="PS50011">
    <property type="entry name" value="PROTEIN_KINASE_DOM"/>
    <property type="match status" value="1"/>
</dbReference>
<name>A0A0R0M240_9MICR</name>
<evidence type="ECO:0000259" key="4">
    <source>
        <dbReference type="PROSITE" id="PS50011"/>
    </source>
</evidence>
<sequence>MERVDNSFELKEVLGEGQFSKVFHAIYKKNQQSYAVKIISMNALEKHYVMNELRLGSLLDHPKIIKIDFALKLGSYYCLAMDYVKGCTLNRIIARNKISEEHAKHYVLEIADALLYLHSHGIVHRDIKPTNVMITEDGVKLIDLGTISIANEVAVANDLRICDPEKLSPDRYKDRVSMCTKKEIAKDMEKQSMTTLEGLNPVQISSFRSGTLLYLAPEGRVPIVGGKLDVWAFACLIYKMITGEEINDPDNIDYLPYMSKKEDFSFLDHELISPRLKHLLKNMLIYDHKIRYHIKDVMLSNWLYDDLGGRFKVPFCTACDTHKMSYRMEDYYILCQNCQRNKKPAVTFTGRNNWMFYREKRKKVTNNELLLNIFDTWGFQNITESQMVNLIALGRNSSKPAYRFGNIASCAELNVITMEQARLKNHFRISREGCEFFADFATFMISPLTFFQNRRVIYSRLSVSRLEFLLNNYYLTVLDPERRGACGFDFELYFFAKIDVTKICLKRLKGSREDFNYLFKSLRAVIEKIEKINGLKTADLKDYENAQKMQYSDDKFIRDRLLDDQKAKSDISETK</sequence>